<evidence type="ECO:0000313" key="1">
    <source>
        <dbReference type="EMBL" id="TCT14392.1"/>
    </source>
</evidence>
<reference evidence="1 2" key="1">
    <citation type="submission" date="2019-03" db="EMBL/GenBank/DDBJ databases">
        <title>Genomic Encyclopedia of Type Strains, Phase IV (KMG-IV): sequencing the most valuable type-strain genomes for metagenomic binning, comparative biology and taxonomic classification.</title>
        <authorList>
            <person name="Goeker M."/>
        </authorList>
    </citation>
    <scope>NUCLEOTIDE SEQUENCE [LARGE SCALE GENOMIC DNA]</scope>
    <source>
        <strain evidence="1 2">DSM 25894</strain>
    </source>
</reference>
<dbReference type="AlphaFoldDB" id="A0A4R3MLG6"/>
<accession>A0A4R3MLG6</accession>
<protein>
    <submittedName>
        <fullName evidence="1">Uncharacterized protein</fullName>
    </submittedName>
</protein>
<keyword evidence="2" id="KW-1185">Reference proteome</keyword>
<dbReference type="Proteomes" id="UP000294650">
    <property type="component" value="Unassembled WGS sequence"/>
</dbReference>
<proteinExistence type="predicted"/>
<name>A0A4R3MLG6_9BACI</name>
<evidence type="ECO:0000313" key="2">
    <source>
        <dbReference type="Proteomes" id="UP000294650"/>
    </source>
</evidence>
<dbReference type="RefSeq" id="WP_132373317.1">
    <property type="nucleotide sequence ID" value="NZ_SMAN01000042.1"/>
</dbReference>
<gene>
    <name evidence="1" type="ORF">EDD68_1422</name>
</gene>
<sequence>MKIVKKLIITSVISVLILTVGVSTASAYPLVEASMSPTNESRIASSGYFSKNLSWDGGLSNTYNVEYYDGNKTLFYDPSANYYSKRVSSYYNKGNLSIKTWYTQLRVSNGDTAYAYGTVTLKDR</sequence>
<dbReference type="EMBL" id="SMAN01000042">
    <property type="protein sequence ID" value="TCT14392.1"/>
    <property type="molecule type" value="Genomic_DNA"/>
</dbReference>
<comment type="caution">
    <text evidence="1">The sequence shown here is derived from an EMBL/GenBank/DDBJ whole genome shotgun (WGS) entry which is preliminary data.</text>
</comment>
<dbReference type="OrthoDB" id="2970649at2"/>
<organism evidence="1 2">
    <name type="scientific">Melghiribacillus thermohalophilus</name>
    <dbReference type="NCBI Taxonomy" id="1324956"/>
    <lineage>
        <taxon>Bacteria</taxon>
        <taxon>Bacillati</taxon>
        <taxon>Bacillota</taxon>
        <taxon>Bacilli</taxon>
        <taxon>Bacillales</taxon>
        <taxon>Bacillaceae</taxon>
        <taxon>Melghiribacillus</taxon>
    </lineage>
</organism>